<sequence>MVTESLLHAYYVPVASDLASGFCVILPTRVTSPSPSLERPLPFIPRDVFAVIPLHHSPIVKEEPSSNAQSIWLLDPLDMLPVVYELRHGYAADRDSASLQDAILSNLVPPPWKLGTDIHLAKNMDPLYWWNKFAEDLLLGEDLRADLTEELLSSYEWQKAAYESPPPCPTLASSPSEWEQCLLEGHPTHPMHRARRTLPPLPAVSPDTRSWYHPKIRFALVPRGRLDIKGTFEAEIRPLAQMAARRCGRPIPDGIDDQVLMPVYDLQTANIRAKFPDCEILDEDFSLDALGQASIRTVVVPDMPHIVVKLAVGIKVSSALRTISHFTANLGPRFSAQIIPKLAIDTRILYVEREVGSAVYARDATGADVDPEVAKHFTAVLRVPYMPEEDEAVVVCAALLEWGHRDVPLGVPVIQHVLGDTEDKKIVFFDEYTRLLLAAVIPPMVYNGIGFEAHPQNTLLRLSRTSRKLRGFVLRDLGGLRVHPPTLRASTGVPFEFLPGHCVVTASLEEAAKKLYHTLIHNHLQRLARVLGLHYNGTAWEIVRRHMVEQVPRDSWLWPVWMGEGSTSVAGKCLVRMKLQGVYRDSVYEPFPNLIQYRPA</sequence>
<comment type="caution">
    <text evidence="1">The sequence shown here is derived from an EMBL/GenBank/DDBJ whole genome shotgun (WGS) entry which is preliminary data.</text>
</comment>
<reference evidence="1" key="1">
    <citation type="submission" date="2021-03" db="EMBL/GenBank/DDBJ databases">
        <authorList>
            <consortium name="DOE Joint Genome Institute"/>
            <person name="Ahrendt S."/>
            <person name="Looney B.P."/>
            <person name="Miyauchi S."/>
            <person name="Morin E."/>
            <person name="Drula E."/>
            <person name="Courty P.E."/>
            <person name="Chicoki N."/>
            <person name="Fauchery L."/>
            <person name="Kohler A."/>
            <person name="Kuo A."/>
            <person name="Labutti K."/>
            <person name="Pangilinan J."/>
            <person name="Lipzen A."/>
            <person name="Riley R."/>
            <person name="Andreopoulos W."/>
            <person name="He G."/>
            <person name="Johnson J."/>
            <person name="Barry K.W."/>
            <person name="Grigoriev I.V."/>
            <person name="Nagy L."/>
            <person name="Hibbett D."/>
            <person name="Henrissat B."/>
            <person name="Matheny P.B."/>
            <person name="Labbe J."/>
            <person name="Martin F."/>
        </authorList>
    </citation>
    <scope>NUCLEOTIDE SEQUENCE</scope>
    <source>
        <strain evidence="1">HHB10654</strain>
    </source>
</reference>
<protein>
    <submittedName>
        <fullName evidence="1">Uncharacterized protein</fullName>
    </submittedName>
</protein>
<evidence type="ECO:0000313" key="1">
    <source>
        <dbReference type="EMBL" id="KAI0058643.1"/>
    </source>
</evidence>
<keyword evidence="2" id="KW-1185">Reference proteome</keyword>
<proteinExistence type="predicted"/>
<organism evidence="1 2">
    <name type="scientific">Artomyces pyxidatus</name>
    <dbReference type="NCBI Taxonomy" id="48021"/>
    <lineage>
        <taxon>Eukaryota</taxon>
        <taxon>Fungi</taxon>
        <taxon>Dikarya</taxon>
        <taxon>Basidiomycota</taxon>
        <taxon>Agaricomycotina</taxon>
        <taxon>Agaricomycetes</taxon>
        <taxon>Russulales</taxon>
        <taxon>Auriscalpiaceae</taxon>
        <taxon>Artomyces</taxon>
    </lineage>
</organism>
<dbReference type="Proteomes" id="UP000814140">
    <property type="component" value="Unassembled WGS sequence"/>
</dbReference>
<name>A0ACB8SS20_9AGAM</name>
<dbReference type="EMBL" id="MU277233">
    <property type="protein sequence ID" value="KAI0058643.1"/>
    <property type="molecule type" value="Genomic_DNA"/>
</dbReference>
<accession>A0ACB8SS20</accession>
<gene>
    <name evidence="1" type="ORF">BV25DRAFT_1829878</name>
</gene>
<evidence type="ECO:0000313" key="2">
    <source>
        <dbReference type="Proteomes" id="UP000814140"/>
    </source>
</evidence>
<reference evidence="1" key="2">
    <citation type="journal article" date="2022" name="New Phytol.">
        <title>Evolutionary transition to the ectomycorrhizal habit in the genomes of a hyperdiverse lineage of mushroom-forming fungi.</title>
        <authorList>
            <person name="Looney B."/>
            <person name="Miyauchi S."/>
            <person name="Morin E."/>
            <person name="Drula E."/>
            <person name="Courty P.E."/>
            <person name="Kohler A."/>
            <person name="Kuo A."/>
            <person name="LaButti K."/>
            <person name="Pangilinan J."/>
            <person name="Lipzen A."/>
            <person name="Riley R."/>
            <person name="Andreopoulos W."/>
            <person name="He G."/>
            <person name="Johnson J."/>
            <person name="Nolan M."/>
            <person name="Tritt A."/>
            <person name="Barry K.W."/>
            <person name="Grigoriev I.V."/>
            <person name="Nagy L.G."/>
            <person name="Hibbett D."/>
            <person name="Henrissat B."/>
            <person name="Matheny P.B."/>
            <person name="Labbe J."/>
            <person name="Martin F.M."/>
        </authorList>
    </citation>
    <scope>NUCLEOTIDE SEQUENCE</scope>
    <source>
        <strain evidence="1">HHB10654</strain>
    </source>
</reference>